<name>A0A7W7ZAW5_9BACT</name>
<dbReference type="RefSeq" id="WP_184214518.1">
    <property type="nucleotide sequence ID" value="NZ_JACHIP010000002.1"/>
</dbReference>
<proteinExistence type="predicted"/>
<dbReference type="InterPro" id="IPR036390">
    <property type="entry name" value="WH_DNA-bd_sf"/>
</dbReference>
<sequence length="186" mass="20034">MFEHFGFGKFGAGFRGFGHGEGHHGFGGRHWGGGRGFGRPFDHGELKLVILALIAEKPRHGYEIIKAIEEQFGGSYTPSPGVVYPTLTMLEEIGFATVAEASGKKSYTVTDEGRAYLESNKGSANAAMGRMRERGGGSGRAPQLVRAVHNLKMALRMRQQSGPMTEEQLQKIVAAIDAAAVAIERS</sequence>
<dbReference type="PANTHER" id="PTHR43252:SF7">
    <property type="entry name" value="TRANSCRIPTIONAL REGULATOR YQJI"/>
    <property type="match status" value="1"/>
</dbReference>
<comment type="caution">
    <text evidence="2">The sequence shown here is derived from an EMBL/GenBank/DDBJ whole genome shotgun (WGS) entry which is preliminary data.</text>
</comment>
<gene>
    <name evidence="2" type="ORF">HDF16_001215</name>
</gene>
<keyword evidence="2" id="KW-0238">DNA-binding</keyword>
<reference evidence="2 3" key="1">
    <citation type="submission" date="2020-08" db="EMBL/GenBank/DDBJ databases">
        <title>Genomic Encyclopedia of Type Strains, Phase IV (KMG-V): Genome sequencing to study the core and pangenomes of soil and plant-associated prokaryotes.</title>
        <authorList>
            <person name="Whitman W."/>
        </authorList>
    </citation>
    <scope>NUCLEOTIDE SEQUENCE [LARGE SCALE GENOMIC DNA]</scope>
    <source>
        <strain evidence="2 3">M8UP14</strain>
    </source>
</reference>
<keyword evidence="3" id="KW-1185">Reference proteome</keyword>
<dbReference type="InterPro" id="IPR036388">
    <property type="entry name" value="WH-like_DNA-bd_sf"/>
</dbReference>
<dbReference type="PANTHER" id="PTHR43252">
    <property type="entry name" value="TRANSCRIPTIONAL REGULATOR YQJI"/>
    <property type="match status" value="1"/>
</dbReference>
<evidence type="ECO:0000313" key="2">
    <source>
        <dbReference type="EMBL" id="MBB5056530.1"/>
    </source>
</evidence>
<accession>A0A7W7ZAW5</accession>
<feature type="domain" description="Transcription regulator PadR N-terminal" evidence="1">
    <location>
        <begin position="50"/>
        <end position="118"/>
    </location>
</feature>
<organism evidence="2 3">
    <name type="scientific">Granulicella aggregans</name>
    <dbReference type="NCBI Taxonomy" id="474949"/>
    <lineage>
        <taxon>Bacteria</taxon>
        <taxon>Pseudomonadati</taxon>
        <taxon>Acidobacteriota</taxon>
        <taxon>Terriglobia</taxon>
        <taxon>Terriglobales</taxon>
        <taxon>Acidobacteriaceae</taxon>
        <taxon>Granulicella</taxon>
    </lineage>
</organism>
<dbReference type="GO" id="GO:0003677">
    <property type="term" value="F:DNA binding"/>
    <property type="evidence" value="ECO:0007669"/>
    <property type="project" value="UniProtKB-KW"/>
</dbReference>
<dbReference type="SUPFAM" id="SSF46785">
    <property type="entry name" value="Winged helix' DNA-binding domain"/>
    <property type="match status" value="1"/>
</dbReference>
<dbReference type="Gene3D" id="1.10.10.10">
    <property type="entry name" value="Winged helix-like DNA-binding domain superfamily/Winged helix DNA-binding domain"/>
    <property type="match status" value="1"/>
</dbReference>
<dbReference type="InterPro" id="IPR005149">
    <property type="entry name" value="Tscrpt_reg_PadR_N"/>
</dbReference>
<dbReference type="AlphaFoldDB" id="A0A7W7ZAW5"/>
<evidence type="ECO:0000259" key="1">
    <source>
        <dbReference type="Pfam" id="PF03551"/>
    </source>
</evidence>
<dbReference type="Proteomes" id="UP000540989">
    <property type="component" value="Unassembled WGS sequence"/>
</dbReference>
<evidence type="ECO:0000313" key="3">
    <source>
        <dbReference type="Proteomes" id="UP000540989"/>
    </source>
</evidence>
<dbReference type="Pfam" id="PF03551">
    <property type="entry name" value="PadR"/>
    <property type="match status" value="1"/>
</dbReference>
<dbReference type="EMBL" id="JACHIP010000002">
    <property type="protein sequence ID" value="MBB5056530.1"/>
    <property type="molecule type" value="Genomic_DNA"/>
</dbReference>
<protein>
    <submittedName>
        <fullName evidence="2">DNA-binding PadR family transcriptional regulator</fullName>
    </submittedName>
</protein>